<dbReference type="PANTHER" id="PTHR32347">
    <property type="entry name" value="EFFLUX SYSTEM COMPONENT YKNX-RELATED"/>
    <property type="match status" value="1"/>
</dbReference>
<dbReference type="RefSeq" id="WP_272163325.1">
    <property type="nucleotide sequence ID" value="NZ_CP116507.1"/>
</dbReference>
<dbReference type="Gene3D" id="2.40.30.170">
    <property type="match status" value="1"/>
</dbReference>
<protein>
    <submittedName>
        <fullName evidence="6">Efflux RND transporter periplasmic adaptor subunit</fullName>
    </submittedName>
</protein>
<accession>A0AAF0BHN8</accession>
<keyword evidence="2" id="KW-0175">Coiled coil</keyword>
<evidence type="ECO:0000259" key="5">
    <source>
        <dbReference type="Pfam" id="PF25990"/>
    </source>
</evidence>
<proteinExistence type="predicted"/>
<evidence type="ECO:0000256" key="4">
    <source>
        <dbReference type="SAM" id="Phobius"/>
    </source>
</evidence>
<feature type="region of interest" description="Disordered" evidence="3">
    <location>
        <begin position="348"/>
        <end position="377"/>
    </location>
</feature>
<keyword evidence="4" id="KW-1133">Transmembrane helix</keyword>
<feature type="region of interest" description="Disordered" evidence="3">
    <location>
        <begin position="135"/>
        <end position="156"/>
    </location>
</feature>
<evidence type="ECO:0000313" key="7">
    <source>
        <dbReference type="Proteomes" id="UP001179600"/>
    </source>
</evidence>
<dbReference type="Gene3D" id="2.40.420.20">
    <property type="match status" value="1"/>
</dbReference>
<comment type="subcellular location">
    <subcellularLocation>
        <location evidence="1">Cell envelope</location>
    </subcellularLocation>
</comment>
<feature type="domain" description="YknX-like beta-barrel" evidence="5">
    <location>
        <begin position="222"/>
        <end position="303"/>
    </location>
</feature>
<evidence type="ECO:0000313" key="6">
    <source>
        <dbReference type="EMBL" id="WCG22670.1"/>
    </source>
</evidence>
<sequence>MTKKKGFIIGGVILAVAVIAYLLFGLGGKKDLPENMEAPEDNGIEYFDIVGLKQVFINGTVTPVRSQEFVKDDTLGKLGDLQVANGDLVEEGTVLYQYVDPNSEKEIVEIKSTIQSTEAERYKAVRQMELELKQLASGSAAPTEEGEEPAPSQNTPEAREAIALRYDINSFDVRLTQLQEQLNDVMARQVNQVKAPFKGKVSIPQEKTRDSAILNLTSEDYYVVGTVNEKDVEKLKVDQKANIKIIANNENVNGAITYISETPGQGSGGEGEMGGGSSNLSNYTVKLSIESKENLKNGFHVQAAVNLSDKAIKIPSKAVKHEGDQAYVLVDDFGTVLRKNITIKEAAEAETPEVKEGDEKAKADKKEEASKEKEVEVTEGLEAMDRVIVSSKTPLKDGDIIGGEAPVVEEEE</sequence>
<evidence type="ECO:0000256" key="1">
    <source>
        <dbReference type="ARBA" id="ARBA00004196"/>
    </source>
</evidence>
<name>A0AAF0BHN8_9ENTE</name>
<organism evidence="6 7">
    <name type="scientific">Vagococcus lutrae</name>
    <dbReference type="NCBI Taxonomy" id="81947"/>
    <lineage>
        <taxon>Bacteria</taxon>
        <taxon>Bacillati</taxon>
        <taxon>Bacillota</taxon>
        <taxon>Bacilli</taxon>
        <taxon>Lactobacillales</taxon>
        <taxon>Enterococcaceae</taxon>
        <taxon>Vagococcus</taxon>
    </lineage>
</organism>
<feature type="transmembrane region" description="Helical" evidence="4">
    <location>
        <begin position="7"/>
        <end position="26"/>
    </location>
</feature>
<dbReference type="AlphaFoldDB" id="A0AAF0BHN8"/>
<dbReference type="GO" id="GO:0030313">
    <property type="term" value="C:cell envelope"/>
    <property type="evidence" value="ECO:0007669"/>
    <property type="project" value="UniProtKB-SubCell"/>
</dbReference>
<dbReference type="InterPro" id="IPR050465">
    <property type="entry name" value="UPF0194_transport"/>
</dbReference>
<gene>
    <name evidence="6" type="ORF">PML95_09840</name>
</gene>
<reference evidence="6" key="1">
    <citation type="submission" date="2023-01" db="EMBL/GenBank/DDBJ databases">
        <title>Oxazolidinone resistance genes in florfenicol resistant enterococci from beef cattle and veal calves at slaughter.</title>
        <authorList>
            <person name="Biggel M."/>
        </authorList>
    </citation>
    <scope>NUCLEOTIDE SEQUENCE</scope>
    <source>
        <strain evidence="6">K204-1</strain>
    </source>
</reference>
<dbReference type="InterPro" id="IPR058636">
    <property type="entry name" value="Beta-barrel_YknX"/>
</dbReference>
<keyword evidence="4" id="KW-0472">Membrane</keyword>
<dbReference type="EMBL" id="CP116507">
    <property type="protein sequence ID" value="WCG22670.1"/>
    <property type="molecule type" value="Genomic_DNA"/>
</dbReference>
<feature type="compositionally biased region" description="Basic and acidic residues" evidence="3">
    <location>
        <begin position="352"/>
        <end position="376"/>
    </location>
</feature>
<dbReference type="PANTHER" id="PTHR32347:SF14">
    <property type="entry name" value="EFFLUX SYSTEM COMPONENT YKNX-RELATED"/>
    <property type="match status" value="1"/>
</dbReference>
<evidence type="ECO:0000256" key="3">
    <source>
        <dbReference type="SAM" id="MobiDB-lite"/>
    </source>
</evidence>
<dbReference type="Pfam" id="PF25990">
    <property type="entry name" value="Beta-barrel_YknX"/>
    <property type="match status" value="1"/>
</dbReference>
<evidence type="ECO:0000256" key="2">
    <source>
        <dbReference type="ARBA" id="ARBA00023054"/>
    </source>
</evidence>
<dbReference type="Proteomes" id="UP001179600">
    <property type="component" value="Chromosome"/>
</dbReference>
<keyword evidence="4" id="KW-0812">Transmembrane</keyword>